<accession>A0A0M0JYH0</accession>
<proteinExistence type="predicted"/>
<protein>
    <submittedName>
        <fullName evidence="1">Uncharacterized protein</fullName>
    </submittedName>
</protein>
<keyword evidence="2" id="KW-1185">Reference proteome</keyword>
<dbReference type="EMBL" id="JWZX01002070">
    <property type="protein sequence ID" value="KOO31178.1"/>
    <property type="molecule type" value="Genomic_DNA"/>
</dbReference>
<comment type="caution">
    <text evidence="1">The sequence shown here is derived from an EMBL/GenBank/DDBJ whole genome shotgun (WGS) entry which is preliminary data.</text>
</comment>
<sequence length="14" mass="1566">MVTTRRASSCRAAR</sequence>
<organism evidence="1 2">
    <name type="scientific">Chrysochromulina tobinii</name>
    <dbReference type="NCBI Taxonomy" id="1460289"/>
    <lineage>
        <taxon>Eukaryota</taxon>
        <taxon>Haptista</taxon>
        <taxon>Haptophyta</taxon>
        <taxon>Prymnesiophyceae</taxon>
        <taxon>Prymnesiales</taxon>
        <taxon>Chrysochromulinaceae</taxon>
        <taxon>Chrysochromulina</taxon>
    </lineage>
</organism>
<name>A0A0M0JYH0_9EUKA</name>
<reference evidence="2" key="1">
    <citation type="journal article" date="2015" name="PLoS Genet.">
        <title>Genome Sequence and Transcriptome Analyses of Chrysochromulina tobin: Metabolic Tools for Enhanced Algal Fitness in the Prominent Order Prymnesiales (Haptophyceae).</title>
        <authorList>
            <person name="Hovde B.T."/>
            <person name="Deodato C.R."/>
            <person name="Hunsperger H.M."/>
            <person name="Ryken S.A."/>
            <person name="Yost W."/>
            <person name="Jha R.K."/>
            <person name="Patterson J."/>
            <person name="Monnat R.J. Jr."/>
            <person name="Barlow S.B."/>
            <person name="Starkenburg S.R."/>
            <person name="Cattolico R.A."/>
        </authorList>
    </citation>
    <scope>NUCLEOTIDE SEQUENCE</scope>
    <source>
        <strain evidence="2">CCMP291</strain>
    </source>
</reference>
<gene>
    <name evidence="1" type="ORF">Ctob_006987</name>
</gene>
<evidence type="ECO:0000313" key="1">
    <source>
        <dbReference type="EMBL" id="KOO31178.1"/>
    </source>
</evidence>
<dbReference type="Proteomes" id="UP000037460">
    <property type="component" value="Unassembled WGS sequence"/>
</dbReference>
<evidence type="ECO:0000313" key="2">
    <source>
        <dbReference type="Proteomes" id="UP000037460"/>
    </source>
</evidence>